<dbReference type="AlphaFoldDB" id="A0A2U1SV70"/>
<feature type="transmembrane region" description="Helical" evidence="1">
    <location>
        <begin position="233"/>
        <end position="259"/>
    </location>
</feature>
<dbReference type="Pfam" id="PF12040">
    <property type="entry name" value="DUF3526"/>
    <property type="match status" value="1"/>
</dbReference>
<dbReference type="PANTHER" id="PTHR43471:SF1">
    <property type="entry name" value="ABC TRANSPORTER PERMEASE PROTEIN NOSY-RELATED"/>
    <property type="match status" value="1"/>
</dbReference>
<evidence type="ECO:0000256" key="1">
    <source>
        <dbReference type="SAM" id="Phobius"/>
    </source>
</evidence>
<proteinExistence type="predicted"/>
<keyword evidence="1" id="KW-1133">Transmembrane helix</keyword>
<keyword evidence="1" id="KW-0472">Membrane</keyword>
<evidence type="ECO:0000313" key="2">
    <source>
        <dbReference type="EMBL" id="PWB95513.1"/>
    </source>
</evidence>
<keyword evidence="1" id="KW-0812">Transmembrane</keyword>
<dbReference type="RefSeq" id="WP_108915799.1">
    <property type="nucleotide sequence ID" value="NZ_BGJY01000001.1"/>
</dbReference>
<comment type="caution">
    <text evidence="2">The sequence shown here is derived from an EMBL/GenBank/DDBJ whole genome shotgun (WGS) entry which is preliminary data.</text>
</comment>
<gene>
    <name evidence="2" type="ORF">C5689_03080</name>
</gene>
<sequence>MSEIVVAKARAAQEPAGRWRVARAVALKEWAELRRDSRLAWLFGLVFLLMLGALAFGAAQHMRLDRERAAAAATDRALWTGQGAKNPHAAAHFGQYAFKPQSPLALADPGVDAYVGEAVWLEAHKQNEAQFRAARDAGVGARLGGLSFAFVLQTIMPLVAVLLGFAGFAGERERGTLRQLMSLGASPVDILAGKALAALGALSVLLIPAFAAAVLATLLLADHDFSVADQLERLLALSFGYGLYLAGFVFLALGVSAFAKSTRTALVLLLAFWLANCFLAPRVMTDVAKRAAPLPTALEFRNTIAEDKNKTFGHDETHPSFIAFRDSVLAQYGVSRIEDLPVNFRGLALRKDDENGFVIFDKHFGALQAAFDAQDRLRAAPGFLFPALAMQPFSTSFSGTDSWHQYDFATAAEAHRRRIQTAASEDLIHNARYGDASYVASRDMWERIPSFDYAAPAVSFALSHARGDLVALALWAVLTAALAGFAARRLRPL</sequence>
<evidence type="ECO:0000313" key="3">
    <source>
        <dbReference type="Proteomes" id="UP000245137"/>
    </source>
</evidence>
<accession>A0A2U1SV70</accession>
<organism evidence="2 3">
    <name type="scientific">Methylosinus sporium</name>
    <dbReference type="NCBI Taxonomy" id="428"/>
    <lineage>
        <taxon>Bacteria</taxon>
        <taxon>Pseudomonadati</taxon>
        <taxon>Pseudomonadota</taxon>
        <taxon>Alphaproteobacteria</taxon>
        <taxon>Hyphomicrobiales</taxon>
        <taxon>Methylocystaceae</taxon>
        <taxon>Methylosinus</taxon>
    </lineage>
</organism>
<feature type="transmembrane region" description="Helical" evidence="1">
    <location>
        <begin position="39"/>
        <end position="59"/>
    </location>
</feature>
<dbReference type="GO" id="GO:0005886">
    <property type="term" value="C:plasma membrane"/>
    <property type="evidence" value="ECO:0007669"/>
    <property type="project" value="UniProtKB-SubCell"/>
</dbReference>
<dbReference type="Proteomes" id="UP000245137">
    <property type="component" value="Unassembled WGS sequence"/>
</dbReference>
<feature type="transmembrane region" description="Helical" evidence="1">
    <location>
        <begin position="145"/>
        <end position="170"/>
    </location>
</feature>
<feature type="transmembrane region" description="Helical" evidence="1">
    <location>
        <begin position="469"/>
        <end position="487"/>
    </location>
</feature>
<protein>
    <submittedName>
        <fullName evidence="2">ABC transporter permease</fullName>
    </submittedName>
</protein>
<dbReference type="InterPro" id="IPR021913">
    <property type="entry name" value="DUF3526"/>
</dbReference>
<name>A0A2U1SV70_METSR</name>
<dbReference type="EMBL" id="PUIV01000002">
    <property type="protein sequence ID" value="PWB95513.1"/>
    <property type="molecule type" value="Genomic_DNA"/>
</dbReference>
<dbReference type="OrthoDB" id="184009at2"/>
<feature type="transmembrane region" description="Helical" evidence="1">
    <location>
        <begin position="265"/>
        <end position="284"/>
    </location>
</feature>
<dbReference type="GO" id="GO:0140359">
    <property type="term" value="F:ABC-type transporter activity"/>
    <property type="evidence" value="ECO:0007669"/>
    <property type="project" value="InterPro"/>
</dbReference>
<dbReference type="PANTHER" id="PTHR43471">
    <property type="entry name" value="ABC TRANSPORTER PERMEASE"/>
    <property type="match status" value="1"/>
</dbReference>
<reference evidence="2 3" key="1">
    <citation type="journal article" date="2018" name="Appl. Microbiol. Biotechnol.">
        <title>Co-cultivation of the strictly anaerobic methanogen Methanosarcina barkeri with aerobic methanotrophs in an oxygen-limited membrane bioreactor.</title>
        <authorList>
            <person name="In 't Zandt M.H."/>
            <person name="van den Bosch T.J.M."/>
            <person name="Rijkers R."/>
            <person name="van Kessel M.A.H.J."/>
            <person name="Jetten M.S.M."/>
            <person name="Welte C.U."/>
        </authorList>
    </citation>
    <scope>NUCLEOTIDE SEQUENCE [LARGE SCALE GENOMIC DNA]</scope>
    <source>
        <strain evidence="2 3">DSM 17706</strain>
    </source>
</reference>
<dbReference type="Pfam" id="PF12679">
    <property type="entry name" value="ABC2_membrane_2"/>
    <property type="match status" value="1"/>
</dbReference>
<keyword evidence="3" id="KW-1185">Reference proteome</keyword>
<feature type="transmembrane region" description="Helical" evidence="1">
    <location>
        <begin position="190"/>
        <end position="221"/>
    </location>
</feature>